<sequence>MKTVFKNSLLVTVLAGLLVLPMSGFSLFDYPKLDTAPSRILGVNSDSPMKVKVRVLDQVDLRLSLSGDSSQKFYNVIPEEYLSDEYSEYVVAPRNLSDSGYSFEILDNGLSKDLVVMHSGDLVKSKIVDVSVLIMRATPF</sequence>
<name>A0A2M8EL40_UNCKA</name>
<dbReference type="AlphaFoldDB" id="A0A2M8EL40"/>
<evidence type="ECO:0000313" key="1">
    <source>
        <dbReference type="EMBL" id="PJC23462.1"/>
    </source>
</evidence>
<organism evidence="1 2">
    <name type="scientific">candidate division WWE3 bacterium CG_4_9_14_0_2_um_filter_35_11</name>
    <dbReference type="NCBI Taxonomy" id="1975077"/>
    <lineage>
        <taxon>Bacteria</taxon>
        <taxon>Katanobacteria</taxon>
    </lineage>
</organism>
<dbReference type="EMBL" id="PFSJ01000025">
    <property type="protein sequence ID" value="PJC23462.1"/>
    <property type="molecule type" value="Genomic_DNA"/>
</dbReference>
<protein>
    <submittedName>
        <fullName evidence="1">Uncharacterized protein</fullName>
    </submittedName>
</protein>
<accession>A0A2M8EL40</accession>
<gene>
    <name evidence="1" type="ORF">CO058_03450</name>
</gene>
<proteinExistence type="predicted"/>
<dbReference type="Proteomes" id="UP000229756">
    <property type="component" value="Unassembled WGS sequence"/>
</dbReference>
<evidence type="ECO:0000313" key="2">
    <source>
        <dbReference type="Proteomes" id="UP000229756"/>
    </source>
</evidence>
<comment type="caution">
    <text evidence="1">The sequence shown here is derived from an EMBL/GenBank/DDBJ whole genome shotgun (WGS) entry which is preliminary data.</text>
</comment>
<reference evidence="2" key="1">
    <citation type="submission" date="2017-09" db="EMBL/GenBank/DDBJ databases">
        <title>Depth-based differentiation of microbial function through sediment-hosted aquifers and enrichment of novel symbionts in the deep terrestrial subsurface.</title>
        <authorList>
            <person name="Probst A.J."/>
            <person name="Ladd B."/>
            <person name="Jarett J.K."/>
            <person name="Geller-Mcgrath D.E."/>
            <person name="Sieber C.M.K."/>
            <person name="Emerson J.B."/>
            <person name="Anantharaman K."/>
            <person name="Thomas B.C."/>
            <person name="Malmstrom R."/>
            <person name="Stieglmeier M."/>
            <person name="Klingl A."/>
            <person name="Woyke T."/>
            <person name="Ryan C.M."/>
            <person name="Banfield J.F."/>
        </authorList>
    </citation>
    <scope>NUCLEOTIDE SEQUENCE [LARGE SCALE GENOMIC DNA]</scope>
</reference>